<evidence type="ECO:0000313" key="2">
    <source>
        <dbReference type="EMBL" id="KAF7138548.1"/>
    </source>
</evidence>
<keyword evidence="3" id="KW-1185">Reference proteome</keyword>
<evidence type="ECO:0000313" key="3">
    <source>
        <dbReference type="Proteomes" id="UP000626092"/>
    </source>
</evidence>
<evidence type="ECO:0000256" key="1">
    <source>
        <dbReference type="SAM" id="MobiDB-lite"/>
    </source>
</evidence>
<feature type="compositionally biased region" description="Basic and acidic residues" evidence="1">
    <location>
        <begin position="98"/>
        <end position="111"/>
    </location>
</feature>
<dbReference type="Proteomes" id="UP000626092">
    <property type="component" value="Unassembled WGS sequence"/>
</dbReference>
<comment type="caution">
    <text evidence="2">The sequence shown here is derived from an EMBL/GenBank/DDBJ whole genome shotgun (WGS) entry which is preliminary data.</text>
</comment>
<feature type="region of interest" description="Disordered" evidence="1">
    <location>
        <begin position="1"/>
        <end position="21"/>
    </location>
</feature>
<organism evidence="2 3">
    <name type="scientific">Rhododendron simsii</name>
    <name type="common">Sims's rhododendron</name>
    <dbReference type="NCBI Taxonomy" id="118357"/>
    <lineage>
        <taxon>Eukaryota</taxon>
        <taxon>Viridiplantae</taxon>
        <taxon>Streptophyta</taxon>
        <taxon>Embryophyta</taxon>
        <taxon>Tracheophyta</taxon>
        <taxon>Spermatophyta</taxon>
        <taxon>Magnoliopsida</taxon>
        <taxon>eudicotyledons</taxon>
        <taxon>Gunneridae</taxon>
        <taxon>Pentapetalae</taxon>
        <taxon>asterids</taxon>
        <taxon>Ericales</taxon>
        <taxon>Ericaceae</taxon>
        <taxon>Ericoideae</taxon>
        <taxon>Rhodoreae</taxon>
        <taxon>Rhododendron</taxon>
    </lineage>
</organism>
<dbReference type="AlphaFoldDB" id="A0A834GP17"/>
<gene>
    <name evidence="2" type="ORF">RHSIM_Rhsim07G0184900</name>
</gene>
<feature type="region of interest" description="Disordered" evidence="1">
    <location>
        <begin position="98"/>
        <end position="144"/>
    </location>
</feature>
<feature type="compositionally biased region" description="Low complexity" evidence="1">
    <location>
        <begin position="120"/>
        <end position="136"/>
    </location>
</feature>
<accession>A0A834GP17</accession>
<sequence>MKPEMSSSDRTVMQQEERSKRKVLQQMKEALLKQQEEKLNRDCTLFGALNIRGVPSALASTNLTQEQNVPYIQKRNALLYVMHGFLILTWTVQPCGKRKEAGDVEQQKDGHAAGGAQQKEGSAAAEGGPSEAAGGELQVSIAWK</sequence>
<proteinExistence type="predicted"/>
<feature type="compositionally biased region" description="Polar residues" evidence="1">
    <location>
        <begin position="1"/>
        <end position="14"/>
    </location>
</feature>
<name>A0A834GP17_RHOSS</name>
<reference evidence="2" key="1">
    <citation type="submission" date="2019-11" db="EMBL/GenBank/DDBJ databases">
        <authorList>
            <person name="Liu Y."/>
            <person name="Hou J."/>
            <person name="Li T.-Q."/>
            <person name="Guan C.-H."/>
            <person name="Wu X."/>
            <person name="Wu H.-Z."/>
            <person name="Ling F."/>
            <person name="Zhang R."/>
            <person name="Shi X.-G."/>
            <person name="Ren J.-P."/>
            <person name="Chen E.-F."/>
            <person name="Sun J.-M."/>
        </authorList>
    </citation>
    <scope>NUCLEOTIDE SEQUENCE</scope>
    <source>
        <strain evidence="2">Adult_tree_wgs_1</strain>
        <tissue evidence="2">Leaves</tissue>
    </source>
</reference>
<dbReference type="EMBL" id="WJXA01000007">
    <property type="protein sequence ID" value="KAF7138548.1"/>
    <property type="molecule type" value="Genomic_DNA"/>
</dbReference>
<protein>
    <submittedName>
        <fullName evidence="2">Uncharacterized protein</fullName>
    </submittedName>
</protein>